<dbReference type="Pfam" id="PF01545">
    <property type="entry name" value="Cation_efflux"/>
    <property type="match status" value="1"/>
</dbReference>
<dbReference type="GO" id="GO:0006882">
    <property type="term" value="P:intracellular zinc ion homeostasis"/>
    <property type="evidence" value="ECO:0007669"/>
    <property type="project" value="TreeGrafter"/>
</dbReference>
<dbReference type="NCBIfam" id="TIGR01297">
    <property type="entry name" value="CDF"/>
    <property type="match status" value="1"/>
</dbReference>
<feature type="transmembrane region" description="Helical" evidence="7">
    <location>
        <begin position="179"/>
        <end position="198"/>
    </location>
</feature>
<proteinExistence type="inferred from homology"/>
<dbReference type="InterPro" id="IPR027469">
    <property type="entry name" value="Cation_efflux_TMD_sf"/>
</dbReference>
<name>A0AAJ4XD35_9SPHI</name>
<dbReference type="Proteomes" id="UP000215355">
    <property type="component" value="Chromosome 1"/>
</dbReference>
<keyword evidence="5 7" id="KW-1133">Transmembrane helix</keyword>
<sequence length="333" mass="37718">MRFKFSVMNRQMRLVLLSLITGIVLMLIKFVAYFITESNAIFSDAAESIVNIVASGFAYYSIYLAAQPKDENHPYGHGKVEFFSVFVEGGMIFIAGSIILIKSIYAIFSPQPLNNVEEGMYLILATSLINFGVGFYLMKRGKALRSLTIEADGKHLQVDAYSSIGLIAGLLLMKLTGLAWIDLALSFVLGAFILYNGYKLLRKSISGLMDESDAEVIEEVVAILNQNRKAEWIDVHNLRVQRYGQELHIDCHLTLPNYYDLNQVHDSISDFDSLLNDNLESKTEFFIHADPCMPECCHYCNVENCPIRSEPFSKHIDWNIVNVTKNMKHFRKA</sequence>
<feature type="transmembrane region" description="Helical" evidence="7">
    <location>
        <begin position="86"/>
        <end position="108"/>
    </location>
</feature>
<dbReference type="InterPro" id="IPR036837">
    <property type="entry name" value="Cation_efflux_CTD_sf"/>
</dbReference>
<evidence type="ECO:0000256" key="3">
    <source>
        <dbReference type="ARBA" id="ARBA00022448"/>
    </source>
</evidence>
<keyword evidence="4 7" id="KW-0812">Transmembrane</keyword>
<dbReference type="AlphaFoldDB" id="A0AAJ4XD35"/>
<evidence type="ECO:0000313" key="11">
    <source>
        <dbReference type="Proteomes" id="UP000215355"/>
    </source>
</evidence>
<dbReference type="InterPro" id="IPR027470">
    <property type="entry name" value="Cation_efflux_CTD"/>
</dbReference>
<feature type="transmembrane region" description="Helical" evidence="7">
    <location>
        <begin position="12"/>
        <end position="36"/>
    </location>
</feature>
<reference evidence="10 11" key="1">
    <citation type="submission" date="2017-06" db="EMBL/GenBank/DDBJ databases">
        <authorList>
            <consortium name="Pathogen Informatics"/>
        </authorList>
    </citation>
    <scope>NUCLEOTIDE SEQUENCE [LARGE SCALE GENOMIC DNA]</scope>
    <source>
        <strain evidence="10 11">NCTC12149</strain>
    </source>
</reference>
<comment type="subcellular location">
    <subcellularLocation>
        <location evidence="1">Membrane</location>
        <topology evidence="1">Multi-pass membrane protein</topology>
    </subcellularLocation>
</comment>
<evidence type="ECO:0000256" key="1">
    <source>
        <dbReference type="ARBA" id="ARBA00004141"/>
    </source>
</evidence>
<dbReference type="Gene3D" id="1.20.1510.10">
    <property type="entry name" value="Cation efflux protein transmembrane domain"/>
    <property type="match status" value="1"/>
</dbReference>
<dbReference type="KEGG" id="smiz:4412673_01978"/>
<evidence type="ECO:0000259" key="9">
    <source>
        <dbReference type="Pfam" id="PF16916"/>
    </source>
</evidence>
<dbReference type="GO" id="GO:0015086">
    <property type="term" value="F:cadmium ion transmembrane transporter activity"/>
    <property type="evidence" value="ECO:0007669"/>
    <property type="project" value="TreeGrafter"/>
</dbReference>
<dbReference type="Gene3D" id="3.30.70.1350">
    <property type="entry name" value="Cation efflux protein, cytoplasmic domain"/>
    <property type="match status" value="1"/>
</dbReference>
<dbReference type="EMBL" id="LT906468">
    <property type="protein sequence ID" value="SNV50202.1"/>
    <property type="molecule type" value="Genomic_DNA"/>
</dbReference>
<dbReference type="GO" id="GO:0015093">
    <property type="term" value="F:ferrous iron transmembrane transporter activity"/>
    <property type="evidence" value="ECO:0007669"/>
    <property type="project" value="TreeGrafter"/>
</dbReference>
<feature type="domain" description="Cation efflux protein transmembrane" evidence="8">
    <location>
        <begin position="15"/>
        <end position="209"/>
    </location>
</feature>
<dbReference type="PANTHER" id="PTHR43840">
    <property type="entry name" value="MITOCHONDRIAL METAL TRANSPORTER 1-RELATED"/>
    <property type="match status" value="1"/>
</dbReference>
<keyword evidence="3" id="KW-0813">Transport</keyword>
<dbReference type="SUPFAM" id="SSF161111">
    <property type="entry name" value="Cation efflux protein transmembrane domain-like"/>
    <property type="match status" value="1"/>
</dbReference>
<evidence type="ECO:0000256" key="2">
    <source>
        <dbReference type="ARBA" id="ARBA00008114"/>
    </source>
</evidence>
<evidence type="ECO:0000256" key="7">
    <source>
        <dbReference type="SAM" id="Phobius"/>
    </source>
</evidence>
<protein>
    <submittedName>
        <fullName evidence="10">Ferrous-iron efflux pump FieF</fullName>
    </submittedName>
</protein>
<gene>
    <name evidence="10" type="primary">fieF</name>
    <name evidence="10" type="ORF">SAMEA4412673_01978</name>
</gene>
<feature type="transmembrane region" description="Helical" evidence="7">
    <location>
        <begin position="120"/>
        <end position="138"/>
    </location>
</feature>
<evidence type="ECO:0000256" key="4">
    <source>
        <dbReference type="ARBA" id="ARBA00022692"/>
    </source>
</evidence>
<dbReference type="PANTHER" id="PTHR43840:SF15">
    <property type="entry name" value="MITOCHONDRIAL METAL TRANSPORTER 1-RELATED"/>
    <property type="match status" value="1"/>
</dbReference>
<dbReference type="InterPro" id="IPR058533">
    <property type="entry name" value="Cation_efflux_TM"/>
</dbReference>
<dbReference type="Pfam" id="PF16916">
    <property type="entry name" value="ZT_dimer"/>
    <property type="match status" value="1"/>
</dbReference>
<keyword evidence="6 7" id="KW-0472">Membrane</keyword>
<organism evidence="10 11">
    <name type="scientific">Sphingobacterium mizutaii</name>
    <dbReference type="NCBI Taxonomy" id="1010"/>
    <lineage>
        <taxon>Bacteria</taxon>
        <taxon>Pseudomonadati</taxon>
        <taxon>Bacteroidota</taxon>
        <taxon>Sphingobacteriia</taxon>
        <taxon>Sphingobacteriales</taxon>
        <taxon>Sphingobacteriaceae</taxon>
        <taxon>Sphingobacterium</taxon>
    </lineage>
</organism>
<evidence type="ECO:0000259" key="8">
    <source>
        <dbReference type="Pfam" id="PF01545"/>
    </source>
</evidence>
<evidence type="ECO:0000313" key="10">
    <source>
        <dbReference type="EMBL" id="SNV50202.1"/>
    </source>
</evidence>
<dbReference type="GO" id="GO:0015341">
    <property type="term" value="F:zinc efflux antiporter activity"/>
    <property type="evidence" value="ECO:0007669"/>
    <property type="project" value="TreeGrafter"/>
</dbReference>
<dbReference type="SUPFAM" id="SSF160240">
    <property type="entry name" value="Cation efflux protein cytoplasmic domain-like"/>
    <property type="match status" value="1"/>
</dbReference>
<feature type="domain" description="Cation efflux protein cytoplasmic" evidence="9">
    <location>
        <begin position="214"/>
        <end position="292"/>
    </location>
</feature>
<dbReference type="InterPro" id="IPR002524">
    <property type="entry name" value="Cation_efflux"/>
</dbReference>
<dbReference type="InterPro" id="IPR050291">
    <property type="entry name" value="CDF_Transporter"/>
</dbReference>
<dbReference type="GO" id="GO:0005886">
    <property type="term" value="C:plasma membrane"/>
    <property type="evidence" value="ECO:0007669"/>
    <property type="project" value="TreeGrafter"/>
</dbReference>
<comment type="similarity">
    <text evidence="2">Belongs to the cation diffusion facilitator (CDF) transporter (TC 2.A.4) family.</text>
</comment>
<accession>A0AAJ4XD35</accession>
<evidence type="ECO:0000256" key="6">
    <source>
        <dbReference type="ARBA" id="ARBA00023136"/>
    </source>
</evidence>
<evidence type="ECO:0000256" key="5">
    <source>
        <dbReference type="ARBA" id="ARBA00022989"/>
    </source>
</evidence>